<feature type="coiled-coil region" evidence="11">
    <location>
        <begin position="14"/>
        <end position="96"/>
    </location>
</feature>
<evidence type="ECO:0000256" key="10">
    <source>
        <dbReference type="ARBA" id="ARBA00023225"/>
    </source>
</evidence>
<evidence type="ECO:0000256" key="9">
    <source>
        <dbReference type="ARBA" id="ARBA00023136"/>
    </source>
</evidence>
<evidence type="ECO:0000256" key="6">
    <source>
        <dbReference type="ARBA" id="ARBA00022500"/>
    </source>
</evidence>
<dbReference type="Pfam" id="PF02050">
    <property type="entry name" value="FliJ"/>
    <property type="match status" value="1"/>
</dbReference>
<dbReference type="Proteomes" id="UP000308230">
    <property type="component" value="Unassembled WGS sequence"/>
</dbReference>
<evidence type="ECO:0000256" key="4">
    <source>
        <dbReference type="ARBA" id="ARBA00022448"/>
    </source>
</evidence>
<dbReference type="Gene3D" id="1.10.287.1700">
    <property type="match status" value="1"/>
</dbReference>
<dbReference type="GO" id="GO:0015031">
    <property type="term" value="P:protein transport"/>
    <property type="evidence" value="ECO:0007669"/>
    <property type="project" value="UniProtKB-KW"/>
</dbReference>
<accession>A0A5R9F716</accession>
<gene>
    <name evidence="12" type="primary">fliJ</name>
    <name evidence="12" type="ORF">FCL54_14015</name>
</gene>
<evidence type="ECO:0000256" key="7">
    <source>
        <dbReference type="ARBA" id="ARBA00022795"/>
    </source>
</evidence>
<keyword evidence="10" id="KW-1006">Bacterial flagellum protein export</keyword>
<dbReference type="OrthoDB" id="2968361at2"/>
<keyword evidence="12" id="KW-0966">Cell projection</keyword>
<evidence type="ECO:0000256" key="3">
    <source>
        <dbReference type="ARBA" id="ARBA00020392"/>
    </source>
</evidence>
<dbReference type="GO" id="GO:0006935">
    <property type="term" value="P:chemotaxis"/>
    <property type="evidence" value="ECO:0007669"/>
    <property type="project" value="UniProtKB-KW"/>
</dbReference>
<keyword evidence="6" id="KW-0145">Chemotaxis</keyword>
<comment type="caution">
    <text evidence="12">The sequence shown here is derived from an EMBL/GenBank/DDBJ whole genome shotgun (WGS) entry which is preliminary data.</text>
</comment>
<dbReference type="InterPro" id="IPR012823">
    <property type="entry name" value="Flagell_FliJ"/>
</dbReference>
<name>A0A5R9F716_9BACL</name>
<keyword evidence="8" id="KW-0653">Protein transport</keyword>
<comment type="subcellular location">
    <subcellularLocation>
        <location evidence="1">Cell membrane</location>
        <topology evidence="1">Peripheral membrane protein</topology>
        <orientation evidence="1">Cytoplasmic side</orientation>
    </subcellularLocation>
</comment>
<keyword evidence="5" id="KW-1003">Cell membrane</keyword>
<dbReference type="GO" id="GO:0005886">
    <property type="term" value="C:plasma membrane"/>
    <property type="evidence" value="ECO:0007669"/>
    <property type="project" value="UniProtKB-SubCell"/>
</dbReference>
<evidence type="ECO:0000256" key="11">
    <source>
        <dbReference type="SAM" id="Coils"/>
    </source>
</evidence>
<dbReference type="GO" id="GO:0071973">
    <property type="term" value="P:bacterial-type flagellum-dependent cell motility"/>
    <property type="evidence" value="ECO:0007669"/>
    <property type="project" value="InterPro"/>
</dbReference>
<evidence type="ECO:0000256" key="8">
    <source>
        <dbReference type="ARBA" id="ARBA00022927"/>
    </source>
</evidence>
<proteinExistence type="inferred from homology"/>
<keyword evidence="4" id="KW-0813">Transport</keyword>
<sequence length="154" mass="17962">MTIAAFQFQFQRLLELKENEKGQAQVEMAEAVKKQEEMEKNVLKAQQKLSVLHNELAAVQLKGISIFELRRLEGHIETLKEKLVTEQRKLHNSSLQVDQKQAELVTKVKETKTWITIRDQQKQTFIEEQSKKEQIEMDELTSVRMFYQATGSKG</sequence>
<reference evidence="12 13" key="1">
    <citation type="submission" date="2019-04" db="EMBL/GenBank/DDBJ databases">
        <title>Bacillus caeni sp. nov., a bacterium isolated from mangrove sediment.</title>
        <authorList>
            <person name="Huang H."/>
            <person name="Mo K."/>
            <person name="Hu Y."/>
        </authorList>
    </citation>
    <scope>NUCLEOTIDE SEQUENCE [LARGE SCALE GENOMIC DNA]</scope>
    <source>
        <strain evidence="12 13">HB172195</strain>
    </source>
</reference>
<comment type="similarity">
    <text evidence="2">Belongs to the FliJ family.</text>
</comment>
<dbReference type="GO" id="GO:0044781">
    <property type="term" value="P:bacterial-type flagellum organization"/>
    <property type="evidence" value="ECO:0007669"/>
    <property type="project" value="UniProtKB-KW"/>
</dbReference>
<protein>
    <recommendedName>
        <fullName evidence="3">Flagellar FliJ protein</fullName>
    </recommendedName>
</protein>
<dbReference type="GO" id="GO:0009288">
    <property type="term" value="C:bacterial-type flagellum"/>
    <property type="evidence" value="ECO:0007669"/>
    <property type="project" value="InterPro"/>
</dbReference>
<dbReference type="EMBL" id="SWLG01000009">
    <property type="protein sequence ID" value="TLS36633.1"/>
    <property type="molecule type" value="Genomic_DNA"/>
</dbReference>
<keyword evidence="9" id="KW-0472">Membrane</keyword>
<evidence type="ECO:0000256" key="1">
    <source>
        <dbReference type="ARBA" id="ARBA00004413"/>
    </source>
</evidence>
<keyword evidence="12" id="KW-0282">Flagellum</keyword>
<evidence type="ECO:0000256" key="5">
    <source>
        <dbReference type="ARBA" id="ARBA00022475"/>
    </source>
</evidence>
<keyword evidence="13" id="KW-1185">Reference proteome</keyword>
<evidence type="ECO:0000256" key="2">
    <source>
        <dbReference type="ARBA" id="ARBA00010004"/>
    </source>
</evidence>
<evidence type="ECO:0000313" key="12">
    <source>
        <dbReference type="EMBL" id="TLS36633.1"/>
    </source>
</evidence>
<dbReference type="InterPro" id="IPR053716">
    <property type="entry name" value="Flag_assembly_chemotaxis_eff"/>
</dbReference>
<organism evidence="12 13">
    <name type="scientific">Exobacillus caeni</name>
    <dbReference type="NCBI Taxonomy" id="2574798"/>
    <lineage>
        <taxon>Bacteria</taxon>
        <taxon>Bacillati</taxon>
        <taxon>Bacillota</taxon>
        <taxon>Bacilli</taxon>
        <taxon>Bacillales</taxon>
        <taxon>Guptibacillaceae</taxon>
        <taxon>Exobacillus</taxon>
    </lineage>
</organism>
<keyword evidence="12" id="KW-0969">Cilium</keyword>
<dbReference type="NCBIfam" id="TIGR02473">
    <property type="entry name" value="flagell_FliJ"/>
    <property type="match status" value="1"/>
</dbReference>
<dbReference type="AlphaFoldDB" id="A0A5R9F716"/>
<evidence type="ECO:0000313" key="13">
    <source>
        <dbReference type="Proteomes" id="UP000308230"/>
    </source>
</evidence>
<keyword evidence="7" id="KW-1005">Bacterial flagellum biogenesis</keyword>
<keyword evidence="11" id="KW-0175">Coiled coil</keyword>